<feature type="transmembrane region" description="Helical" evidence="1">
    <location>
        <begin position="26"/>
        <end position="42"/>
    </location>
</feature>
<sequence length="388" mass="45075">MLLTILLMFIFFFVRMVIPFSMGEGTAWVFVVETYVLGFVILRNRLREKHRKAVRSVKFCYAGIWRDFVYYEKLLLGVKQWYEIDIEWTDQMLDELFNSNYFIQLKEEIENWHKMDALQRPSSLPKGKYDEGIEDEVSKELISNLPFASFNIDLITEDVREKLKNLKVHIGVLSESAKYKDSDMEFDRICLLTETDIEKSLKCKPSFAIHEGYPVEIDQVECAFAQLGWMLPEIPVFYLTWTENISKTILEPALDSLSIVYIEMKVLEKFVYTLRAFSQQAAMALKQEETKSNMYYDAWDDIIQELEVINIKDVLASDDLGKLHLEEEAKKAGKFKYLAYGLGVFVIILFVFILFLFTTGGSTRTPTEVIPATSGFLINMYKTFGGLI</sequence>
<evidence type="ECO:0000313" key="2">
    <source>
        <dbReference type="EMBL" id="KKN09382.1"/>
    </source>
</evidence>
<keyword evidence="1" id="KW-0812">Transmembrane</keyword>
<keyword evidence="1" id="KW-1133">Transmembrane helix</keyword>
<proteinExistence type="predicted"/>
<keyword evidence="1" id="KW-0472">Membrane</keyword>
<feature type="transmembrane region" description="Helical" evidence="1">
    <location>
        <begin position="337"/>
        <end position="357"/>
    </location>
</feature>
<reference evidence="2" key="1">
    <citation type="journal article" date="2015" name="Nature">
        <title>Complex archaea that bridge the gap between prokaryotes and eukaryotes.</title>
        <authorList>
            <person name="Spang A."/>
            <person name="Saw J.H."/>
            <person name="Jorgensen S.L."/>
            <person name="Zaremba-Niedzwiedzka K."/>
            <person name="Martijn J."/>
            <person name="Lind A.E."/>
            <person name="van Eijk R."/>
            <person name="Schleper C."/>
            <person name="Guy L."/>
            <person name="Ettema T.J."/>
        </authorList>
    </citation>
    <scope>NUCLEOTIDE SEQUENCE</scope>
</reference>
<gene>
    <name evidence="2" type="ORF">LCGC14_1047130</name>
</gene>
<comment type="caution">
    <text evidence="2">The sequence shown here is derived from an EMBL/GenBank/DDBJ whole genome shotgun (WGS) entry which is preliminary data.</text>
</comment>
<accession>A0A0F9NBS5</accession>
<organism evidence="2">
    <name type="scientific">marine sediment metagenome</name>
    <dbReference type="NCBI Taxonomy" id="412755"/>
    <lineage>
        <taxon>unclassified sequences</taxon>
        <taxon>metagenomes</taxon>
        <taxon>ecological metagenomes</taxon>
    </lineage>
</organism>
<evidence type="ECO:0000256" key="1">
    <source>
        <dbReference type="SAM" id="Phobius"/>
    </source>
</evidence>
<name>A0A0F9NBS5_9ZZZZ</name>
<protein>
    <submittedName>
        <fullName evidence="2">Uncharacterized protein</fullName>
    </submittedName>
</protein>
<dbReference type="EMBL" id="LAZR01004354">
    <property type="protein sequence ID" value="KKN09382.1"/>
    <property type="molecule type" value="Genomic_DNA"/>
</dbReference>
<dbReference type="AlphaFoldDB" id="A0A0F9NBS5"/>